<comment type="caution">
    <text evidence="3">The sequence shown here is derived from an EMBL/GenBank/DDBJ whole genome shotgun (WGS) entry which is preliminary data.</text>
</comment>
<dbReference type="RefSeq" id="WP_069929831.1">
    <property type="nucleotide sequence ID" value="NZ_MEHI01000001.1"/>
</dbReference>
<sequence>MTTMFRTGGTEGTGDGKSVWRSLEVPLERDADRAERLLLTVVGPWAAAATAGGAVESWYWERTGPDGARLRVHVLGDDGSVTALREAIASGGPDGAALEEAVAETPCAPDTDRFGGAEGFAVCAEQFAAGGRLAIETIRATPSREKRLRAAAALTLASASATGADWGGAVQWLRGHASSLAGEADVADARGRAEEDHFRNEAEWQHRHDRTRAEISAPGTTVGDWYRRQCETWAALTARHEAGRLDASPRTVFRALTRLMHQQLGLDAHDQAYVAWLVSMDLVSEGRRDPFFADSPAAADRRTHEYGKYFGARLMDQRPDMPGATCEGRQELPPVLARVELARPQAPGPDAPRFEEVLLARRSAYGYYGGPVTLDELSTLLYFSAGVTAEKTMPGADVSYPVRPYPSGGTRYPLRTLLYCHDVAGLARGTYLYDPAGHALDQLSARDICAELMRMAPATDPRVVFPPKAGGNLHVDDCPLWIFTVADLTFQRLHYGLRSYRLVLQESGHLAQNLALVATWLGKSSVGLGGFYDDTVNETLALDGVNSSVVYVHLVGVVQPPPQAGGAASQA</sequence>
<dbReference type="Gene3D" id="3.40.109.10">
    <property type="entry name" value="NADH Oxidase"/>
    <property type="match status" value="1"/>
</dbReference>
<dbReference type="Proteomes" id="UP000095759">
    <property type="component" value="Unassembled WGS sequence"/>
</dbReference>
<evidence type="ECO:0000259" key="2">
    <source>
        <dbReference type="Pfam" id="PF14028"/>
    </source>
</evidence>
<dbReference type="STRING" id="285458.BGM19_07500"/>
<gene>
    <name evidence="3" type="ORF">AS594_29325</name>
</gene>
<organism evidence="3 4">
    <name type="scientific">Streptomyces agglomeratus</name>
    <dbReference type="NCBI Taxonomy" id="285458"/>
    <lineage>
        <taxon>Bacteria</taxon>
        <taxon>Bacillati</taxon>
        <taxon>Actinomycetota</taxon>
        <taxon>Actinomycetes</taxon>
        <taxon>Kitasatosporales</taxon>
        <taxon>Streptomycetaceae</taxon>
        <taxon>Streptomyces</taxon>
    </lineage>
</organism>
<evidence type="ECO:0000313" key="4">
    <source>
        <dbReference type="Proteomes" id="UP000095759"/>
    </source>
</evidence>
<dbReference type="InterPro" id="IPR029479">
    <property type="entry name" value="Nitroreductase"/>
</dbReference>
<evidence type="ECO:0008006" key="5">
    <source>
        <dbReference type="Google" id="ProtNLM"/>
    </source>
</evidence>
<dbReference type="EMBL" id="MEHJ01000001">
    <property type="protein sequence ID" value="OEJ27983.1"/>
    <property type="molecule type" value="Genomic_DNA"/>
</dbReference>
<dbReference type="NCBIfam" id="TIGR03891">
    <property type="entry name" value="thiopep_ocin"/>
    <property type="match status" value="1"/>
</dbReference>
<feature type="domain" description="Nitroreductase" evidence="1">
    <location>
        <begin position="360"/>
        <end position="556"/>
    </location>
</feature>
<dbReference type="PANTHER" id="PTHR43745:SF2">
    <property type="entry name" value="NITROREDUCTASE MJ1384-RELATED"/>
    <property type="match status" value="1"/>
</dbReference>
<dbReference type="GO" id="GO:0016491">
    <property type="term" value="F:oxidoreductase activity"/>
    <property type="evidence" value="ECO:0007669"/>
    <property type="project" value="InterPro"/>
</dbReference>
<reference evidence="3 4" key="1">
    <citation type="submission" date="2016-08" db="EMBL/GenBank/DDBJ databases">
        <title>Complete genome sequence of Streptomyces agglomeratus strain 6-3-2, a novel anti-MRSA actinomycete isolated from Wuli of Tebit, China.</title>
        <authorList>
            <person name="Chen X."/>
        </authorList>
    </citation>
    <scope>NUCLEOTIDE SEQUENCE [LARGE SCALE GENOMIC DNA]</scope>
    <source>
        <strain evidence="3 4">6-3-2</strain>
    </source>
</reference>
<dbReference type="Pfam" id="PF00881">
    <property type="entry name" value="Nitroreductase"/>
    <property type="match status" value="1"/>
</dbReference>
<dbReference type="OrthoDB" id="3723182at2"/>
<dbReference type="InterPro" id="IPR023809">
    <property type="entry name" value="Thiopep_bacteriocin_synth_dom"/>
</dbReference>
<dbReference type="SUPFAM" id="SSF55469">
    <property type="entry name" value="FMN-dependent nitroreductase-like"/>
    <property type="match status" value="1"/>
</dbReference>
<dbReference type="CDD" id="cd02142">
    <property type="entry name" value="McbC_SagB-like_oxidoreductase"/>
    <property type="match status" value="1"/>
</dbReference>
<dbReference type="NCBIfam" id="TIGR03605">
    <property type="entry name" value="antibiot_sagB"/>
    <property type="match status" value="1"/>
</dbReference>
<dbReference type="AlphaFoldDB" id="A0A1E5PEN0"/>
<dbReference type="InterPro" id="IPR052544">
    <property type="entry name" value="Bacteriocin_Proc_Enz"/>
</dbReference>
<dbReference type="PANTHER" id="PTHR43745">
    <property type="entry name" value="NITROREDUCTASE MJ1384-RELATED"/>
    <property type="match status" value="1"/>
</dbReference>
<protein>
    <recommendedName>
        <fullName evidence="5">Nitroreductase domain-containing protein</fullName>
    </recommendedName>
</protein>
<evidence type="ECO:0000259" key="1">
    <source>
        <dbReference type="Pfam" id="PF00881"/>
    </source>
</evidence>
<accession>A0A1E5PEN0</accession>
<dbReference type="InterPro" id="IPR020051">
    <property type="entry name" value="SagB-type_dehydrogenase"/>
</dbReference>
<name>A0A1E5PEN0_9ACTN</name>
<dbReference type="InterPro" id="IPR000415">
    <property type="entry name" value="Nitroreductase-like"/>
</dbReference>
<evidence type="ECO:0000313" key="3">
    <source>
        <dbReference type="EMBL" id="OEJ27983.1"/>
    </source>
</evidence>
<feature type="domain" description="Thiopeptide-type bacteriocin biosynthesis" evidence="2">
    <location>
        <begin position="30"/>
        <end position="277"/>
    </location>
</feature>
<keyword evidence="4" id="KW-1185">Reference proteome</keyword>
<dbReference type="Pfam" id="PF14028">
    <property type="entry name" value="Lant_dehydr_C"/>
    <property type="match status" value="1"/>
</dbReference>
<proteinExistence type="predicted"/>